<proteinExistence type="predicted"/>
<protein>
    <submittedName>
        <fullName evidence="1">Unannotated protein</fullName>
    </submittedName>
</protein>
<organism evidence="1">
    <name type="scientific">freshwater metagenome</name>
    <dbReference type="NCBI Taxonomy" id="449393"/>
    <lineage>
        <taxon>unclassified sequences</taxon>
        <taxon>metagenomes</taxon>
        <taxon>ecological metagenomes</taxon>
    </lineage>
</organism>
<sequence length="164" mass="17677">MRRVLTVLFVGAISGSLLVASGCTPPKTTTINGRLVLALEEGYTGDPVCEGTGPWRAEREGKTMRMQEGKGDSATPIDTATYSAGRLTAQGCEFKIEFKVRDNFKEYTILDCDPGKSGSDCRDIGMSWQDLKDANFRLDWCMGCEGADLQDGSSVDRDSGSVTG</sequence>
<accession>A0A6J7GDD3</accession>
<reference evidence="1" key="1">
    <citation type="submission" date="2020-05" db="EMBL/GenBank/DDBJ databases">
        <authorList>
            <person name="Chiriac C."/>
            <person name="Salcher M."/>
            <person name="Ghai R."/>
            <person name="Kavagutti S V."/>
        </authorList>
    </citation>
    <scope>NUCLEOTIDE SEQUENCE</scope>
</reference>
<gene>
    <name evidence="1" type="ORF">UFOPK3519_00892</name>
</gene>
<dbReference type="EMBL" id="CAFBMG010000059">
    <property type="protein sequence ID" value="CAB4902163.1"/>
    <property type="molecule type" value="Genomic_DNA"/>
</dbReference>
<dbReference type="AlphaFoldDB" id="A0A6J7GDD3"/>
<name>A0A6J7GDD3_9ZZZZ</name>
<evidence type="ECO:0000313" key="1">
    <source>
        <dbReference type="EMBL" id="CAB4902163.1"/>
    </source>
</evidence>
<dbReference type="PROSITE" id="PS51257">
    <property type="entry name" value="PROKAR_LIPOPROTEIN"/>
    <property type="match status" value="1"/>
</dbReference>